<keyword evidence="2" id="KW-1185">Reference proteome</keyword>
<evidence type="ECO:0000313" key="2">
    <source>
        <dbReference type="Proteomes" id="UP000327013"/>
    </source>
</evidence>
<sequence length="213" mass="22672">MRISNSIIPVLNLSLALVDPKETLPQCWKGTNFPPESAWVPFEQSFKIQHNSMLFNGDSSREISAVKASIGKYAAQTGVPAELILAVIMRESSGRVDTICGDNGLSCGIMQVQGPGSFITCKERPCSNEVIDNMVRCGTVGGCPGQTGSNLATCMSSNSGLFGATASNTGSVTDPTDYAVAQYGIRQYVQDIANIMLGAESATWIKLDQQCFS</sequence>
<reference evidence="1 2" key="1">
    <citation type="submission" date="2019-06" db="EMBL/GenBank/DDBJ databases">
        <title>A chromosomal-level reference genome of Carpinus fangiana (Coryloideae, Betulaceae).</title>
        <authorList>
            <person name="Yang X."/>
            <person name="Wang Z."/>
            <person name="Zhang L."/>
            <person name="Hao G."/>
            <person name="Liu J."/>
            <person name="Yang Y."/>
        </authorList>
    </citation>
    <scope>NUCLEOTIDE SEQUENCE [LARGE SCALE GENOMIC DNA]</scope>
    <source>
        <strain evidence="1">Cfa_2016G</strain>
        <tissue evidence="1">Leaf</tissue>
    </source>
</reference>
<accession>A0A5N6KX85</accession>
<dbReference type="Proteomes" id="UP000327013">
    <property type="component" value="Unassembled WGS sequence"/>
</dbReference>
<dbReference type="EMBL" id="VIBQ01000014">
    <property type="protein sequence ID" value="KAB8349873.1"/>
    <property type="molecule type" value="Genomic_DNA"/>
</dbReference>
<dbReference type="OrthoDB" id="1193027at2759"/>
<evidence type="ECO:0008006" key="3">
    <source>
        <dbReference type="Google" id="ProtNLM"/>
    </source>
</evidence>
<protein>
    <recommendedName>
        <fullName evidence="3">Transglycosylase SLT domain-containing protein</fullName>
    </recommendedName>
</protein>
<name>A0A5N6KX85_9ROSI</name>
<dbReference type="SUPFAM" id="SSF53955">
    <property type="entry name" value="Lysozyme-like"/>
    <property type="match status" value="1"/>
</dbReference>
<dbReference type="InterPro" id="IPR023346">
    <property type="entry name" value="Lysozyme-like_dom_sf"/>
</dbReference>
<dbReference type="AlphaFoldDB" id="A0A5N6KX85"/>
<organism evidence="1 2">
    <name type="scientific">Carpinus fangiana</name>
    <dbReference type="NCBI Taxonomy" id="176857"/>
    <lineage>
        <taxon>Eukaryota</taxon>
        <taxon>Viridiplantae</taxon>
        <taxon>Streptophyta</taxon>
        <taxon>Embryophyta</taxon>
        <taxon>Tracheophyta</taxon>
        <taxon>Spermatophyta</taxon>
        <taxon>Magnoliopsida</taxon>
        <taxon>eudicotyledons</taxon>
        <taxon>Gunneridae</taxon>
        <taxon>Pentapetalae</taxon>
        <taxon>rosids</taxon>
        <taxon>fabids</taxon>
        <taxon>Fagales</taxon>
        <taxon>Betulaceae</taxon>
        <taxon>Carpinus</taxon>
    </lineage>
</organism>
<evidence type="ECO:0000313" key="1">
    <source>
        <dbReference type="EMBL" id="KAB8349873.1"/>
    </source>
</evidence>
<comment type="caution">
    <text evidence="1">The sequence shown here is derived from an EMBL/GenBank/DDBJ whole genome shotgun (WGS) entry which is preliminary data.</text>
</comment>
<dbReference type="Gene3D" id="1.10.530.10">
    <property type="match status" value="1"/>
</dbReference>
<proteinExistence type="predicted"/>
<gene>
    <name evidence="1" type="ORF">FH972_023886</name>
</gene>